<dbReference type="InterPro" id="IPR014721">
    <property type="entry name" value="Ribsml_uS5_D2-typ_fold_subgr"/>
</dbReference>
<comment type="similarity">
    <text evidence="2">Belongs to the universal ribosomal protein uL18 family.</text>
</comment>
<sequence length="270" mass="28866">MAKTNEKVSARAKRVLRIRKKIVGTTARPRLRVFKSNKHIYAQIIDDSCGKTLVSMSTLDKDFSPGEEKGKAGAAKIVGVKIAERAKAAGVEQVVFDRGGYLYHGRVKSLSEGAREEKIVYINRVAKVVKGGRRFSFSAIVVVGDGKGKVGYGLGKANQVPEAIRKGVERAKKDMQAVSLTSVSIPHQITGKYGAGKVLLKPASEGTGVIAGGPVRAVLEAAGVTNILTKCLGSHNPHNMVKATLDGLRKLRSAENIAQLRGKTVDEIRA</sequence>
<dbReference type="Gene3D" id="3.30.160.20">
    <property type="match status" value="1"/>
</dbReference>
<dbReference type="FunFam" id="3.30.160.20:FF:000001">
    <property type="entry name" value="30S ribosomal protein S5"/>
    <property type="match status" value="1"/>
</dbReference>
<dbReference type="InterPro" id="IPR005324">
    <property type="entry name" value="Ribosomal_uS5_C"/>
</dbReference>
<keyword evidence="6" id="KW-0689">Ribosomal protein</keyword>
<dbReference type="GO" id="GO:0005737">
    <property type="term" value="C:cytoplasm"/>
    <property type="evidence" value="ECO:0007669"/>
    <property type="project" value="UniProtKB-ARBA"/>
</dbReference>
<comment type="similarity">
    <text evidence="3">Belongs to the universal ribosomal protein uS5 family.</text>
</comment>
<accession>A0A7R8ZXR7</accession>
<dbReference type="FunFam" id="3.30.230.10:FF:000002">
    <property type="entry name" value="30S ribosomal protein S5"/>
    <property type="match status" value="1"/>
</dbReference>
<dbReference type="PROSITE" id="PS50881">
    <property type="entry name" value="S5_DSRBD"/>
    <property type="match status" value="1"/>
</dbReference>
<protein>
    <recommendedName>
        <fullName evidence="10">Large ribosomal subunit protein uL18c</fullName>
    </recommendedName>
    <alternativeName>
        <fullName evidence="11">30S ribosomal protein S5, chloroplastic</fullName>
    </alternativeName>
    <alternativeName>
        <fullName evidence="9">Small ribosomal subunit protein uS5c</fullName>
    </alternativeName>
</protein>
<dbReference type="InterPro" id="IPR057268">
    <property type="entry name" value="Ribosomal_L18"/>
</dbReference>
<dbReference type="Gene3D" id="3.30.420.100">
    <property type="match status" value="1"/>
</dbReference>
<dbReference type="NCBIfam" id="TIGR01021">
    <property type="entry name" value="rpsE_bact"/>
    <property type="match status" value="1"/>
</dbReference>
<evidence type="ECO:0000256" key="10">
    <source>
        <dbReference type="ARBA" id="ARBA00035303"/>
    </source>
</evidence>
<dbReference type="InterPro" id="IPR005712">
    <property type="entry name" value="Ribosomal_uS5_bac-type"/>
</dbReference>
<dbReference type="InterPro" id="IPR004389">
    <property type="entry name" value="Ribosomal_uL18_bac-type"/>
</dbReference>
<dbReference type="HAMAP" id="MF_01307_B">
    <property type="entry name" value="Ribosomal_uS5_B"/>
    <property type="match status" value="1"/>
</dbReference>
<dbReference type="Pfam" id="PF00861">
    <property type="entry name" value="Ribosomal_L18p"/>
    <property type="match status" value="1"/>
</dbReference>
<dbReference type="CDD" id="cd00432">
    <property type="entry name" value="Ribosomal_L18_L5e"/>
    <property type="match status" value="1"/>
</dbReference>
<comment type="subunit">
    <text evidence="8">Part of the 30S ribosomal subunit. Contacts protein S4.</text>
</comment>
<dbReference type="GO" id="GO:0015935">
    <property type="term" value="C:small ribosomal subunit"/>
    <property type="evidence" value="ECO:0007669"/>
    <property type="project" value="InterPro"/>
</dbReference>
<dbReference type="EMBL" id="OB674227">
    <property type="protein sequence ID" value="CAD7235688.1"/>
    <property type="molecule type" value="Genomic_DNA"/>
</dbReference>
<dbReference type="FunFam" id="3.30.420.100:FF:000001">
    <property type="entry name" value="50S ribosomal protein L18"/>
    <property type="match status" value="1"/>
</dbReference>
<evidence type="ECO:0000256" key="3">
    <source>
        <dbReference type="ARBA" id="ARBA00008945"/>
    </source>
</evidence>
<dbReference type="GO" id="GO:0006412">
    <property type="term" value="P:translation"/>
    <property type="evidence" value="ECO:0007669"/>
    <property type="project" value="InterPro"/>
</dbReference>
<dbReference type="SUPFAM" id="SSF54211">
    <property type="entry name" value="Ribosomal protein S5 domain 2-like"/>
    <property type="match status" value="1"/>
</dbReference>
<evidence type="ECO:0000256" key="8">
    <source>
        <dbReference type="ARBA" id="ARBA00025844"/>
    </source>
</evidence>
<evidence type="ECO:0000256" key="6">
    <source>
        <dbReference type="ARBA" id="ARBA00022980"/>
    </source>
</evidence>
<evidence type="ECO:0000256" key="5">
    <source>
        <dbReference type="ARBA" id="ARBA00022884"/>
    </source>
</evidence>
<dbReference type="PANTHER" id="PTHR48277:SF1">
    <property type="entry name" value="MITOCHONDRIAL RIBOSOMAL PROTEIN S5"/>
    <property type="match status" value="1"/>
</dbReference>
<dbReference type="GO" id="GO:0042254">
    <property type="term" value="P:ribosome biogenesis"/>
    <property type="evidence" value="ECO:0007669"/>
    <property type="project" value="UniProtKB-ARBA"/>
</dbReference>
<keyword evidence="4" id="KW-0699">rRNA-binding</keyword>
<dbReference type="SUPFAM" id="SSF54768">
    <property type="entry name" value="dsRNA-binding domain-like"/>
    <property type="match status" value="1"/>
</dbReference>
<evidence type="ECO:0000256" key="7">
    <source>
        <dbReference type="ARBA" id="ARBA00023274"/>
    </source>
</evidence>
<name>A0A7R8ZXR7_9CRUS</name>
<gene>
    <name evidence="12" type="ORF">CTOB1V02_LOCUS13503</name>
</gene>
<dbReference type="OrthoDB" id="309483at2759"/>
<evidence type="ECO:0000256" key="9">
    <source>
        <dbReference type="ARBA" id="ARBA00035156"/>
    </source>
</evidence>
<dbReference type="GO" id="GO:0003735">
    <property type="term" value="F:structural constituent of ribosome"/>
    <property type="evidence" value="ECO:0007669"/>
    <property type="project" value="UniProtKB-UniRule"/>
</dbReference>
<evidence type="ECO:0000256" key="11">
    <source>
        <dbReference type="ARBA" id="ARBA00035347"/>
    </source>
</evidence>
<dbReference type="InterPro" id="IPR013810">
    <property type="entry name" value="Ribosomal_uS5_N"/>
</dbReference>
<organism evidence="12">
    <name type="scientific">Cyprideis torosa</name>
    <dbReference type="NCBI Taxonomy" id="163714"/>
    <lineage>
        <taxon>Eukaryota</taxon>
        <taxon>Metazoa</taxon>
        <taxon>Ecdysozoa</taxon>
        <taxon>Arthropoda</taxon>
        <taxon>Crustacea</taxon>
        <taxon>Oligostraca</taxon>
        <taxon>Ostracoda</taxon>
        <taxon>Podocopa</taxon>
        <taxon>Podocopida</taxon>
        <taxon>Cytherocopina</taxon>
        <taxon>Cytheroidea</taxon>
        <taxon>Cytherideidae</taxon>
        <taxon>Cyprideis</taxon>
    </lineage>
</organism>
<comment type="function">
    <text evidence="1">With S4 and S12 plays an important role in translational accuracy.</text>
</comment>
<evidence type="ECO:0000256" key="4">
    <source>
        <dbReference type="ARBA" id="ARBA00022730"/>
    </source>
</evidence>
<reference evidence="12" key="1">
    <citation type="submission" date="2020-11" db="EMBL/GenBank/DDBJ databases">
        <authorList>
            <person name="Tran Van P."/>
        </authorList>
    </citation>
    <scope>NUCLEOTIDE SEQUENCE</scope>
</reference>
<evidence type="ECO:0000256" key="1">
    <source>
        <dbReference type="ARBA" id="ARBA00002524"/>
    </source>
</evidence>
<dbReference type="NCBIfam" id="TIGR00060">
    <property type="entry name" value="L18_bact"/>
    <property type="match status" value="1"/>
</dbReference>
<evidence type="ECO:0000313" key="12">
    <source>
        <dbReference type="EMBL" id="CAD7235688.1"/>
    </source>
</evidence>
<proteinExistence type="inferred from homology"/>
<keyword evidence="7" id="KW-0687">Ribonucleoprotein</keyword>
<dbReference type="AlphaFoldDB" id="A0A7R8ZXR7"/>
<evidence type="ECO:0000256" key="2">
    <source>
        <dbReference type="ARBA" id="ARBA00007116"/>
    </source>
</evidence>
<dbReference type="Pfam" id="PF03719">
    <property type="entry name" value="Ribosomal_S5_C"/>
    <property type="match status" value="1"/>
</dbReference>
<dbReference type="InterPro" id="IPR018192">
    <property type="entry name" value="Ribosomal_uS5_N_CS"/>
</dbReference>
<keyword evidence="5" id="KW-0694">RNA-binding</keyword>
<dbReference type="PROSITE" id="PS00585">
    <property type="entry name" value="RIBOSOMAL_S5"/>
    <property type="match status" value="1"/>
</dbReference>
<dbReference type="SUPFAM" id="SSF53137">
    <property type="entry name" value="Translational machinery components"/>
    <property type="match status" value="1"/>
</dbReference>
<dbReference type="HAMAP" id="MF_01337_B">
    <property type="entry name" value="Ribosomal_uL18_B"/>
    <property type="match status" value="1"/>
</dbReference>
<dbReference type="InterPro" id="IPR020568">
    <property type="entry name" value="Ribosomal_Su5_D2-typ_SF"/>
</dbReference>
<dbReference type="PANTHER" id="PTHR48277">
    <property type="entry name" value="MITOCHONDRIAL RIBOSOMAL PROTEIN S5"/>
    <property type="match status" value="1"/>
</dbReference>
<dbReference type="InterPro" id="IPR005484">
    <property type="entry name" value="Ribosomal_uL18_bac/plant/anim"/>
</dbReference>
<dbReference type="Gene3D" id="3.30.230.10">
    <property type="match status" value="1"/>
</dbReference>
<dbReference type="GO" id="GO:0019843">
    <property type="term" value="F:rRNA binding"/>
    <property type="evidence" value="ECO:0007669"/>
    <property type="project" value="UniProtKB-KW"/>
</dbReference>
<dbReference type="InterPro" id="IPR000851">
    <property type="entry name" value="Ribosomal_uS5"/>
</dbReference>